<feature type="domain" description="Protein FecR C-terminal" evidence="3">
    <location>
        <begin position="246"/>
        <end position="303"/>
    </location>
</feature>
<keyword evidence="1" id="KW-0812">Transmembrane</keyword>
<evidence type="ECO:0000256" key="1">
    <source>
        <dbReference type="SAM" id="Phobius"/>
    </source>
</evidence>
<keyword evidence="1" id="KW-1133">Transmembrane helix</keyword>
<evidence type="ECO:0000259" key="2">
    <source>
        <dbReference type="Pfam" id="PF04773"/>
    </source>
</evidence>
<name>A0A495IZJ3_9SPHI</name>
<dbReference type="Proteomes" id="UP000268007">
    <property type="component" value="Unassembled WGS sequence"/>
</dbReference>
<gene>
    <name evidence="4" type="ORF">BDD43_2304</name>
</gene>
<evidence type="ECO:0000313" key="5">
    <source>
        <dbReference type="Proteomes" id="UP000268007"/>
    </source>
</evidence>
<dbReference type="Pfam" id="PF04773">
    <property type="entry name" value="FecR"/>
    <property type="match status" value="1"/>
</dbReference>
<dbReference type="GO" id="GO:0016989">
    <property type="term" value="F:sigma factor antagonist activity"/>
    <property type="evidence" value="ECO:0007669"/>
    <property type="project" value="TreeGrafter"/>
</dbReference>
<dbReference type="Pfam" id="PF16344">
    <property type="entry name" value="FecR_C"/>
    <property type="match status" value="1"/>
</dbReference>
<feature type="transmembrane region" description="Helical" evidence="1">
    <location>
        <begin position="75"/>
        <end position="94"/>
    </location>
</feature>
<dbReference type="PANTHER" id="PTHR30273">
    <property type="entry name" value="PERIPLASMIC SIGNAL SENSOR AND SIGMA FACTOR ACTIVATOR FECR-RELATED"/>
    <property type="match status" value="1"/>
</dbReference>
<sequence length="319" mass="35733">MDRRKFLELFEKQQQRTITPAEEQLLEKWFDGLQKTGLSDWDQQAVGDHAQLEAEIYNAVITRENNKVRRMAYPYWYGIAASLLLICSIAFFSIRNAKHTPSAPIAYQTSRTAYGEVKKIALPDGSEIWLNAGSSIRYPQTFGRTREIILNGEAFFEVVHDKDRPFIVHAGTLNTQVLGTSFNIKAYPDDAGAVVAVATGKVGVYHKGGATEFLTPGQAVNYEKHTGRIAKISTSIADATAWKTGRLVYRNVLLSEALLDLYHKYGVKVGVAASMRHCRIYGTFEHDRLEKLLEMLSYSVNGKVIKTESGYEIRGKGCN</sequence>
<dbReference type="InterPro" id="IPR012373">
    <property type="entry name" value="Ferrdict_sens_TM"/>
</dbReference>
<dbReference type="InterPro" id="IPR032508">
    <property type="entry name" value="FecR_C"/>
</dbReference>
<organism evidence="4 5">
    <name type="scientific">Mucilaginibacter gracilis</name>
    <dbReference type="NCBI Taxonomy" id="423350"/>
    <lineage>
        <taxon>Bacteria</taxon>
        <taxon>Pseudomonadati</taxon>
        <taxon>Bacteroidota</taxon>
        <taxon>Sphingobacteriia</taxon>
        <taxon>Sphingobacteriales</taxon>
        <taxon>Sphingobacteriaceae</taxon>
        <taxon>Mucilaginibacter</taxon>
    </lineage>
</organism>
<dbReference type="Gene3D" id="3.55.50.30">
    <property type="match status" value="1"/>
</dbReference>
<evidence type="ECO:0000313" key="4">
    <source>
        <dbReference type="EMBL" id="RKR82136.1"/>
    </source>
</evidence>
<keyword evidence="5" id="KW-1185">Reference proteome</keyword>
<dbReference type="PANTHER" id="PTHR30273:SF2">
    <property type="entry name" value="PROTEIN FECR"/>
    <property type="match status" value="1"/>
</dbReference>
<dbReference type="Gene3D" id="2.60.120.1440">
    <property type="match status" value="1"/>
</dbReference>
<dbReference type="OrthoDB" id="1119382at2"/>
<comment type="caution">
    <text evidence="4">The sequence shown here is derived from an EMBL/GenBank/DDBJ whole genome shotgun (WGS) entry which is preliminary data.</text>
</comment>
<dbReference type="PIRSF" id="PIRSF018266">
    <property type="entry name" value="FecR"/>
    <property type="match status" value="1"/>
</dbReference>
<reference evidence="4 5" key="1">
    <citation type="submission" date="2018-10" db="EMBL/GenBank/DDBJ databases">
        <title>Genomic Encyclopedia of Archaeal and Bacterial Type Strains, Phase II (KMG-II): from individual species to whole genera.</title>
        <authorList>
            <person name="Goeker M."/>
        </authorList>
    </citation>
    <scope>NUCLEOTIDE SEQUENCE [LARGE SCALE GENOMIC DNA]</scope>
    <source>
        <strain evidence="4 5">DSM 18602</strain>
    </source>
</reference>
<evidence type="ECO:0000259" key="3">
    <source>
        <dbReference type="Pfam" id="PF16344"/>
    </source>
</evidence>
<accession>A0A495IZJ3</accession>
<keyword evidence="1" id="KW-0472">Membrane</keyword>
<dbReference type="RefSeq" id="WP_121197761.1">
    <property type="nucleotide sequence ID" value="NZ_RBKU01000001.1"/>
</dbReference>
<dbReference type="AlphaFoldDB" id="A0A495IZJ3"/>
<dbReference type="InterPro" id="IPR006860">
    <property type="entry name" value="FecR"/>
</dbReference>
<protein>
    <submittedName>
        <fullName evidence="4">FecR family protein</fullName>
    </submittedName>
</protein>
<feature type="domain" description="FecR protein" evidence="2">
    <location>
        <begin position="109"/>
        <end position="202"/>
    </location>
</feature>
<proteinExistence type="predicted"/>
<dbReference type="EMBL" id="RBKU01000001">
    <property type="protein sequence ID" value="RKR82136.1"/>
    <property type="molecule type" value="Genomic_DNA"/>
</dbReference>